<keyword evidence="5" id="KW-0997">Cell inner membrane</keyword>
<sequence>MNAIHRQHGAGLLELVMTLLICAVTLTLAWPQFAGVIADTRMADARNRFTTALAQARLTAQAHAVNVIFCADDGSGQCARSPRWSGSWIHYADRNRNELRDADEPLAGVEPAPATVRVALSDGRQRIRLLRDGSSPGSNTRITFCDARGAAHATALVINNMGRTRRLAAEAAGFALACTP</sequence>
<name>A0ABY6BIC1_9GAMM</name>
<evidence type="ECO:0000256" key="11">
    <source>
        <dbReference type="SAM" id="Phobius"/>
    </source>
</evidence>
<feature type="domain" description="General secretion pathway GspH" evidence="12">
    <location>
        <begin position="46"/>
        <end position="162"/>
    </location>
</feature>
<keyword evidence="8 11" id="KW-0472">Membrane</keyword>
<evidence type="ECO:0000256" key="4">
    <source>
        <dbReference type="ARBA" id="ARBA00022481"/>
    </source>
</evidence>
<keyword evidence="6 11" id="KW-0812">Transmembrane</keyword>
<protein>
    <recommendedName>
        <fullName evidence="2">Type II secretion system protein H</fullName>
    </recommendedName>
    <alternativeName>
        <fullName evidence="10">General secretion pathway protein H</fullName>
    </alternativeName>
</protein>
<keyword evidence="3" id="KW-1003">Cell membrane</keyword>
<evidence type="ECO:0000256" key="3">
    <source>
        <dbReference type="ARBA" id="ARBA00022475"/>
    </source>
</evidence>
<keyword evidence="4" id="KW-0488">Methylation</keyword>
<dbReference type="RefSeq" id="WP_261696468.1">
    <property type="nucleotide sequence ID" value="NZ_CP104694.1"/>
</dbReference>
<accession>A0ABY6BIC1</accession>
<proteinExistence type="inferred from homology"/>
<gene>
    <name evidence="13" type="ORF">N4264_07655</name>
</gene>
<evidence type="ECO:0000313" key="14">
    <source>
        <dbReference type="Proteomes" id="UP001064632"/>
    </source>
</evidence>
<keyword evidence="7 11" id="KW-1133">Transmembrane helix</keyword>
<dbReference type="Pfam" id="PF12019">
    <property type="entry name" value="GspH"/>
    <property type="match status" value="1"/>
</dbReference>
<organism evidence="13 14">
    <name type="scientific">Tahibacter amnicola</name>
    <dbReference type="NCBI Taxonomy" id="2976241"/>
    <lineage>
        <taxon>Bacteria</taxon>
        <taxon>Pseudomonadati</taxon>
        <taxon>Pseudomonadota</taxon>
        <taxon>Gammaproteobacteria</taxon>
        <taxon>Lysobacterales</taxon>
        <taxon>Rhodanobacteraceae</taxon>
        <taxon>Tahibacter</taxon>
    </lineage>
</organism>
<comment type="similarity">
    <text evidence="9">Belongs to the GSP H family.</text>
</comment>
<dbReference type="Gene3D" id="3.55.40.10">
    <property type="entry name" value="minor pseudopilin epsh domain"/>
    <property type="match status" value="1"/>
</dbReference>
<comment type="subcellular location">
    <subcellularLocation>
        <location evidence="1">Cell inner membrane</location>
        <topology evidence="1">Single-pass membrane protein</topology>
    </subcellularLocation>
</comment>
<evidence type="ECO:0000256" key="9">
    <source>
        <dbReference type="ARBA" id="ARBA00025772"/>
    </source>
</evidence>
<dbReference type="EMBL" id="CP104694">
    <property type="protein sequence ID" value="UXI69512.1"/>
    <property type="molecule type" value="Genomic_DNA"/>
</dbReference>
<feature type="transmembrane region" description="Helical" evidence="11">
    <location>
        <begin position="12"/>
        <end position="33"/>
    </location>
</feature>
<dbReference type="Proteomes" id="UP001064632">
    <property type="component" value="Chromosome"/>
</dbReference>
<dbReference type="InterPro" id="IPR022346">
    <property type="entry name" value="T2SS_GspH"/>
</dbReference>
<dbReference type="InterPro" id="IPR045584">
    <property type="entry name" value="Pilin-like"/>
</dbReference>
<evidence type="ECO:0000259" key="12">
    <source>
        <dbReference type="Pfam" id="PF12019"/>
    </source>
</evidence>
<keyword evidence="14" id="KW-1185">Reference proteome</keyword>
<evidence type="ECO:0000256" key="6">
    <source>
        <dbReference type="ARBA" id="ARBA00022692"/>
    </source>
</evidence>
<evidence type="ECO:0000256" key="2">
    <source>
        <dbReference type="ARBA" id="ARBA00021549"/>
    </source>
</evidence>
<evidence type="ECO:0000313" key="13">
    <source>
        <dbReference type="EMBL" id="UXI69512.1"/>
    </source>
</evidence>
<evidence type="ECO:0000256" key="7">
    <source>
        <dbReference type="ARBA" id="ARBA00022989"/>
    </source>
</evidence>
<evidence type="ECO:0000256" key="1">
    <source>
        <dbReference type="ARBA" id="ARBA00004377"/>
    </source>
</evidence>
<evidence type="ECO:0000256" key="8">
    <source>
        <dbReference type="ARBA" id="ARBA00023136"/>
    </source>
</evidence>
<reference evidence="13" key="1">
    <citation type="submission" date="2022-09" db="EMBL/GenBank/DDBJ databases">
        <title>Tahibacter sp. nov., isolated from a fresh water.</title>
        <authorList>
            <person name="Baek J.H."/>
            <person name="Lee J.K."/>
            <person name="Kim J.M."/>
            <person name="Jeon C.O."/>
        </authorList>
    </citation>
    <scope>NUCLEOTIDE SEQUENCE</scope>
    <source>
        <strain evidence="13">W38</strain>
    </source>
</reference>
<dbReference type="SUPFAM" id="SSF54523">
    <property type="entry name" value="Pili subunits"/>
    <property type="match status" value="1"/>
</dbReference>
<evidence type="ECO:0000256" key="5">
    <source>
        <dbReference type="ARBA" id="ARBA00022519"/>
    </source>
</evidence>
<evidence type="ECO:0000256" key="10">
    <source>
        <dbReference type="ARBA" id="ARBA00030775"/>
    </source>
</evidence>